<organism evidence="1 2">
    <name type="scientific">Adineta steineri</name>
    <dbReference type="NCBI Taxonomy" id="433720"/>
    <lineage>
        <taxon>Eukaryota</taxon>
        <taxon>Metazoa</taxon>
        <taxon>Spiralia</taxon>
        <taxon>Gnathifera</taxon>
        <taxon>Rotifera</taxon>
        <taxon>Eurotatoria</taxon>
        <taxon>Bdelloidea</taxon>
        <taxon>Adinetida</taxon>
        <taxon>Adinetidae</taxon>
        <taxon>Adineta</taxon>
    </lineage>
</organism>
<sequence length="88" mass="9910">MSVDELDSLKNIIGQFISVNSFFSTSDKRSTALFLLGDLTTQIDLERVLFEIDADPNIVTTKPFAKISKHSYFPDESEVLFTTGSIFR</sequence>
<dbReference type="PROSITE" id="PS51996">
    <property type="entry name" value="TR_MART"/>
    <property type="match status" value="1"/>
</dbReference>
<comment type="caution">
    <text evidence="1">The sequence shown here is derived from an EMBL/GenBank/DDBJ whole genome shotgun (WGS) entry which is preliminary data.</text>
</comment>
<dbReference type="EMBL" id="CAJOAY010032885">
    <property type="protein sequence ID" value="CAF4434919.1"/>
    <property type="molecule type" value="Genomic_DNA"/>
</dbReference>
<feature type="non-terminal residue" evidence="1">
    <location>
        <position position="88"/>
    </location>
</feature>
<gene>
    <name evidence="1" type="ORF">OKA104_LOCUS53291</name>
</gene>
<protein>
    <submittedName>
        <fullName evidence="1">Uncharacterized protein</fullName>
    </submittedName>
</protein>
<dbReference type="Proteomes" id="UP000663881">
    <property type="component" value="Unassembled WGS sequence"/>
</dbReference>
<evidence type="ECO:0000313" key="2">
    <source>
        <dbReference type="Proteomes" id="UP000663881"/>
    </source>
</evidence>
<name>A0A820RC74_9BILA</name>
<accession>A0A820RC74</accession>
<dbReference type="Gene3D" id="3.90.176.10">
    <property type="entry name" value="Toxin ADP-ribosyltransferase, Chain A, domain 1"/>
    <property type="match status" value="1"/>
</dbReference>
<dbReference type="SUPFAM" id="SSF56399">
    <property type="entry name" value="ADP-ribosylation"/>
    <property type="match status" value="1"/>
</dbReference>
<reference evidence="1" key="1">
    <citation type="submission" date="2021-02" db="EMBL/GenBank/DDBJ databases">
        <authorList>
            <person name="Nowell W R."/>
        </authorList>
    </citation>
    <scope>NUCLEOTIDE SEQUENCE</scope>
</reference>
<dbReference type="AlphaFoldDB" id="A0A820RC74"/>
<evidence type="ECO:0000313" key="1">
    <source>
        <dbReference type="EMBL" id="CAF4434919.1"/>
    </source>
</evidence>
<proteinExistence type="predicted"/>